<dbReference type="GO" id="GO:0016020">
    <property type="term" value="C:membrane"/>
    <property type="evidence" value="ECO:0007669"/>
    <property type="project" value="UniProtKB-SubCell"/>
</dbReference>
<feature type="transmembrane region" description="Helical" evidence="7">
    <location>
        <begin position="194"/>
        <end position="212"/>
    </location>
</feature>
<dbReference type="PANTHER" id="PTHR11206">
    <property type="entry name" value="MULTIDRUG RESISTANCE PROTEIN"/>
    <property type="match status" value="1"/>
</dbReference>
<sequence>MESTPLLADRKPSDEPYNGYVSDGRSVSSSEVHMSRFRLMSPDLEDPENADLAELNDPMGPGMGHTTVGHETRFMLTQSIPLTMTFFMEYSLTVTSLFVVGHFGTSENLASASLAAMTFNITGLAVIEGMATSLDTFCAQAFGAQRFAKVGLYFLRCTAMIAMVSIPVAIFWWTSASWLKYVIPEHQLLADAQLFLQITSFGLPGLILFETGKRFVQSQGFYDAGTWVLALVVPLNILISIVLTKNLGYIGAPMALAITDWLMAIILFIYCRYFEPSVGKCWYPFNASWRHFKHLFEHWGVMWSLAFPGLVMIESEYLSFEVLTIMSTHFGVEAIAAQSVVANVGSLIYQIPFAMGCVVSTRISSYVGMENLKGAKTVVKSAYCVAAGAGLASCLVLLLGNRHFAMLFTKNQDVIDIASHLMPILAVNQLYDSLATFGAAILRSQGRQGVGGVLNVVGYYFIGLPLSGWFAFGPLQLGLKGLWYGCGVGILTLATASSICVYMSDWRRIHDEFLAREGDEEGADLLSIDTSGTYSTS</sequence>
<dbReference type="InterPro" id="IPR045069">
    <property type="entry name" value="MATE_euk"/>
</dbReference>
<feature type="transmembrane region" description="Helical" evidence="7">
    <location>
        <begin position="82"/>
        <end position="103"/>
    </location>
</feature>
<feature type="transmembrane region" description="Helical" evidence="7">
    <location>
        <begin position="152"/>
        <end position="174"/>
    </location>
</feature>
<feature type="region of interest" description="Disordered" evidence="6">
    <location>
        <begin position="1"/>
        <end position="26"/>
    </location>
</feature>
<evidence type="ECO:0000313" key="9">
    <source>
        <dbReference type="Proteomes" id="UP000190274"/>
    </source>
</evidence>
<dbReference type="GO" id="GO:0042910">
    <property type="term" value="F:xenobiotic transmembrane transporter activity"/>
    <property type="evidence" value="ECO:0007669"/>
    <property type="project" value="InterPro"/>
</dbReference>
<evidence type="ECO:0000256" key="3">
    <source>
        <dbReference type="ARBA" id="ARBA00022692"/>
    </source>
</evidence>
<evidence type="ECO:0000313" key="8">
    <source>
        <dbReference type="EMBL" id="SCU87884.1"/>
    </source>
</evidence>
<feature type="transmembrane region" description="Helical" evidence="7">
    <location>
        <begin position="482"/>
        <end position="503"/>
    </location>
</feature>
<protein>
    <submittedName>
        <fullName evidence="8">LADA_0E06788g1_1</fullName>
    </submittedName>
</protein>
<evidence type="ECO:0000256" key="1">
    <source>
        <dbReference type="ARBA" id="ARBA00004141"/>
    </source>
</evidence>
<feature type="transmembrane region" description="Helical" evidence="7">
    <location>
        <begin position="109"/>
        <end position="131"/>
    </location>
</feature>
<feature type="transmembrane region" description="Helical" evidence="7">
    <location>
        <begin position="449"/>
        <end position="470"/>
    </location>
</feature>
<keyword evidence="9" id="KW-1185">Reference proteome</keyword>
<dbReference type="GO" id="GO:1990961">
    <property type="term" value="P:xenobiotic detoxification by transmembrane export across the plasma membrane"/>
    <property type="evidence" value="ECO:0007669"/>
    <property type="project" value="InterPro"/>
</dbReference>
<evidence type="ECO:0000256" key="2">
    <source>
        <dbReference type="ARBA" id="ARBA00010199"/>
    </source>
</evidence>
<accession>A0A1G4JD95</accession>
<dbReference type="NCBIfam" id="TIGR00797">
    <property type="entry name" value="matE"/>
    <property type="match status" value="1"/>
</dbReference>
<organism evidence="8 9">
    <name type="scientific">Lachancea dasiensis</name>
    <dbReference type="NCBI Taxonomy" id="1072105"/>
    <lineage>
        <taxon>Eukaryota</taxon>
        <taxon>Fungi</taxon>
        <taxon>Dikarya</taxon>
        <taxon>Ascomycota</taxon>
        <taxon>Saccharomycotina</taxon>
        <taxon>Saccharomycetes</taxon>
        <taxon>Saccharomycetales</taxon>
        <taxon>Saccharomycetaceae</taxon>
        <taxon>Lachancea</taxon>
    </lineage>
</organism>
<dbReference type="GO" id="GO:0015297">
    <property type="term" value="F:antiporter activity"/>
    <property type="evidence" value="ECO:0007669"/>
    <property type="project" value="InterPro"/>
</dbReference>
<dbReference type="STRING" id="1266660.A0A1G4JD95"/>
<proteinExistence type="inferred from homology"/>
<keyword evidence="4 7" id="KW-1133">Transmembrane helix</keyword>
<keyword evidence="3 7" id="KW-0812">Transmembrane</keyword>
<comment type="similarity">
    <text evidence="2">Belongs to the multi antimicrobial extrusion (MATE) (TC 2.A.66.1) family.</text>
</comment>
<dbReference type="CDD" id="cd13132">
    <property type="entry name" value="MATE_eukaryotic"/>
    <property type="match status" value="1"/>
</dbReference>
<evidence type="ECO:0000256" key="7">
    <source>
        <dbReference type="SAM" id="Phobius"/>
    </source>
</evidence>
<reference evidence="9" key="1">
    <citation type="submission" date="2016-03" db="EMBL/GenBank/DDBJ databases">
        <authorList>
            <person name="Devillers H."/>
        </authorList>
    </citation>
    <scope>NUCLEOTIDE SEQUENCE [LARGE SCALE GENOMIC DNA]</scope>
</reference>
<dbReference type="InterPro" id="IPR002528">
    <property type="entry name" value="MATE_fam"/>
</dbReference>
<keyword evidence="5 7" id="KW-0472">Membrane</keyword>
<comment type="subcellular location">
    <subcellularLocation>
        <location evidence="1">Membrane</location>
        <topology evidence="1">Multi-pass membrane protein</topology>
    </subcellularLocation>
</comment>
<name>A0A1G4JD95_9SACH</name>
<dbReference type="Pfam" id="PF01554">
    <property type="entry name" value="MatE"/>
    <property type="match status" value="2"/>
</dbReference>
<dbReference type="Proteomes" id="UP000190274">
    <property type="component" value="Chromosome E"/>
</dbReference>
<feature type="transmembrane region" description="Helical" evidence="7">
    <location>
        <begin position="249"/>
        <end position="274"/>
    </location>
</feature>
<feature type="transmembrane region" description="Helical" evidence="7">
    <location>
        <begin position="224"/>
        <end position="243"/>
    </location>
</feature>
<gene>
    <name evidence="8" type="ORF">LADA_0E06788G</name>
</gene>
<dbReference type="OrthoDB" id="2126698at2759"/>
<feature type="transmembrane region" description="Helical" evidence="7">
    <location>
        <begin position="381"/>
        <end position="400"/>
    </location>
</feature>
<feature type="transmembrane region" description="Helical" evidence="7">
    <location>
        <begin position="420"/>
        <end position="442"/>
    </location>
</feature>
<dbReference type="AlphaFoldDB" id="A0A1G4JD95"/>
<evidence type="ECO:0000256" key="6">
    <source>
        <dbReference type="SAM" id="MobiDB-lite"/>
    </source>
</evidence>
<dbReference type="EMBL" id="LT598455">
    <property type="protein sequence ID" value="SCU87884.1"/>
    <property type="molecule type" value="Genomic_DNA"/>
</dbReference>
<evidence type="ECO:0000256" key="5">
    <source>
        <dbReference type="ARBA" id="ARBA00023136"/>
    </source>
</evidence>
<evidence type="ECO:0000256" key="4">
    <source>
        <dbReference type="ARBA" id="ARBA00022989"/>
    </source>
</evidence>